<organism evidence="1 2">
    <name type="scientific">Phrynocephalus forsythii</name>
    <dbReference type="NCBI Taxonomy" id="171643"/>
    <lineage>
        <taxon>Eukaryota</taxon>
        <taxon>Metazoa</taxon>
        <taxon>Chordata</taxon>
        <taxon>Craniata</taxon>
        <taxon>Vertebrata</taxon>
        <taxon>Euteleostomi</taxon>
        <taxon>Lepidosauria</taxon>
        <taxon>Squamata</taxon>
        <taxon>Bifurcata</taxon>
        <taxon>Unidentata</taxon>
        <taxon>Episquamata</taxon>
        <taxon>Toxicofera</taxon>
        <taxon>Iguania</taxon>
        <taxon>Acrodonta</taxon>
        <taxon>Agamidae</taxon>
        <taxon>Agaminae</taxon>
        <taxon>Phrynocephalus</taxon>
    </lineage>
</organism>
<sequence length="64" mass="7355">KLCVSIQVIYAVRVNRLPRETLVKESLVIETPGTLFDRCCKLKLLDRGKVKVFMLTKADDLIYT</sequence>
<protein>
    <submittedName>
        <fullName evidence="1">Uncharacterized protein</fullName>
    </submittedName>
</protein>
<reference evidence="1" key="1">
    <citation type="journal article" date="2023" name="DNA Res.">
        <title>Chromosome-level genome assembly of Phrynocephalus forsythii using third-generation DNA sequencing and Hi-C analysis.</title>
        <authorList>
            <person name="Qi Y."/>
            <person name="Zhao W."/>
            <person name="Zhao Y."/>
            <person name="Niu C."/>
            <person name="Cao S."/>
            <person name="Zhang Y."/>
        </authorList>
    </citation>
    <scope>NUCLEOTIDE SEQUENCE</scope>
    <source>
        <tissue evidence="1">Muscle</tissue>
    </source>
</reference>
<feature type="non-terminal residue" evidence="1">
    <location>
        <position position="1"/>
    </location>
</feature>
<proteinExistence type="predicted"/>
<name>A0A9Q1B1A0_9SAUR</name>
<evidence type="ECO:0000313" key="2">
    <source>
        <dbReference type="Proteomes" id="UP001142489"/>
    </source>
</evidence>
<gene>
    <name evidence="1" type="ORF">JRQ81_016600</name>
</gene>
<evidence type="ECO:0000313" key="1">
    <source>
        <dbReference type="EMBL" id="KAJ7326841.1"/>
    </source>
</evidence>
<dbReference type="AlphaFoldDB" id="A0A9Q1B1A0"/>
<accession>A0A9Q1B1A0</accession>
<keyword evidence="2" id="KW-1185">Reference proteome</keyword>
<comment type="caution">
    <text evidence="1">The sequence shown here is derived from an EMBL/GenBank/DDBJ whole genome shotgun (WGS) entry which is preliminary data.</text>
</comment>
<dbReference type="Proteomes" id="UP001142489">
    <property type="component" value="Unassembled WGS sequence"/>
</dbReference>
<dbReference type="EMBL" id="JAPFRF010000007">
    <property type="protein sequence ID" value="KAJ7326841.1"/>
    <property type="molecule type" value="Genomic_DNA"/>
</dbReference>